<accession>A0A2P2JTZ2</accession>
<proteinExistence type="predicted"/>
<evidence type="ECO:0000313" key="1">
    <source>
        <dbReference type="EMBL" id="MBW96920.1"/>
    </source>
</evidence>
<dbReference type="AlphaFoldDB" id="A0A2P2JTZ2"/>
<reference evidence="1" key="1">
    <citation type="submission" date="2018-02" db="EMBL/GenBank/DDBJ databases">
        <title>Rhizophora mucronata_Transcriptome.</title>
        <authorList>
            <person name="Meera S.P."/>
            <person name="Sreeshan A."/>
            <person name="Augustine A."/>
        </authorList>
    </citation>
    <scope>NUCLEOTIDE SEQUENCE</scope>
    <source>
        <tissue evidence="1">Leaf</tissue>
    </source>
</reference>
<protein>
    <submittedName>
        <fullName evidence="1">Uncharacterized protein</fullName>
    </submittedName>
</protein>
<organism evidence="1">
    <name type="scientific">Rhizophora mucronata</name>
    <name type="common">Asiatic mangrove</name>
    <dbReference type="NCBI Taxonomy" id="61149"/>
    <lineage>
        <taxon>Eukaryota</taxon>
        <taxon>Viridiplantae</taxon>
        <taxon>Streptophyta</taxon>
        <taxon>Embryophyta</taxon>
        <taxon>Tracheophyta</taxon>
        <taxon>Spermatophyta</taxon>
        <taxon>Magnoliopsida</taxon>
        <taxon>eudicotyledons</taxon>
        <taxon>Gunneridae</taxon>
        <taxon>Pentapetalae</taxon>
        <taxon>rosids</taxon>
        <taxon>fabids</taxon>
        <taxon>Malpighiales</taxon>
        <taxon>Rhizophoraceae</taxon>
        <taxon>Rhizophora</taxon>
    </lineage>
</organism>
<sequence length="63" mass="7214">MSKLETRMQKGLMDYRIFHRTKPENNAIDHKTSSRKTFIMLLISAPFSCALLSGSHCSYCSCQ</sequence>
<dbReference type="EMBL" id="GGEC01016437">
    <property type="protein sequence ID" value="MBW96920.1"/>
    <property type="molecule type" value="Transcribed_RNA"/>
</dbReference>
<name>A0A2P2JTZ2_RHIMU</name>